<protein>
    <submittedName>
        <fullName evidence="1">Uncharacterized protein</fullName>
    </submittedName>
</protein>
<dbReference type="Proteomes" id="UP000183816">
    <property type="component" value="Unassembled WGS sequence"/>
</dbReference>
<name>A0A1H0LYM2_STREI</name>
<sequence>MLYEVGYSSLVFYVIMEKNLEVLVWKLGI</sequence>
<evidence type="ECO:0000313" key="2">
    <source>
        <dbReference type="Proteomes" id="UP000183816"/>
    </source>
</evidence>
<gene>
    <name evidence="1" type="ORF">SAMN05216347_102134</name>
</gene>
<organism evidence="1 2">
    <name type="scientific">Streptococcus equinus</name>
    <name type="common">Streptococcus bovis</name>
    <dbReference type="NCBI Taxonomy" id="1335"/>
    <lineage>
        <taxon>Bacteria</taxon>
        <taxon>Bacillati</taxon>
        <taxon>Bacillota</taxon>
        <taxon>Bacilli</taxon>
        <taxon>Lactobacillales</taxon>
        <taxon>Streptococcaceae</taxon>
        <taxon>Streptococcus</taxon>
    </lineage>
</organism>
<accession>A0A1H0LYM2</accession>
<dbReference type="AlphaFoldDB" id="A0A1H0LYM2"/>
<evidence type="ECO:0000313" key="1">
    <source>
        <dbReference type="EMBL" id="SDO73342.1"/>
    </source>
</evidence>
<reference evidence="1 2" key="1">
    <citation type="submission" date="2016-10" db="EMBL/GenBank/DDBJ databases">
        <authorList>
            <person name="de Groot N.N."/>
        </authorList>
    </citation>
    <scope>NUCLEOTIDE SEQUENCE [LARGE SCALE GENOMIC DNA]</scope>
    <source>
        <strain evidence="1 2">Sb04</strain>
    </source>
</reference>
<dbReference type="EMBL" id="FNJK01000002">
    <property type="protein sequence ID" value="SDO73342.1"/>
    <property type="molecule type" value="Genomic_DNA"/>
</dbReference>
<proteinExistence type="predicted"/>